<feature type="region of interest" description="Disordered" evidence="3">
    <location>
        <begin position="463"/>
        <end position="494"/>
    </location>
</feature>
<comment type="caution">
    <text evidence="5">The sequence shown here is derived from an EMBL/GenBank/DDBJ whole genome shotgun (WGS) entry which is preliminary data.</text>
</comment>
<dbReference type="SUPFAM" id="SSF51197">
    <property type="entry name" value="Clavaminate synthase-like"/>
    <property type="match status" value="1"/>
</dbReference>
<protein>
    <recommendedName>
        <fullName evidence="4">JmjC domain-containing protein</fullName>
    </recommendedName>
</protein>
<feature type="compositionally biased region" description="Polar residues" evidence="3">
    <location>
        <begin position="122"/>
        <end position="147"/>
    </location>
</feature>
<keyword evidence="2" id="KW-0408">Iron</keyword>
<dbReference type="AlphaFoldDB" id="A0AA38SGE3"/>
<keyword evidence="1" id="KW-0479">Metal-binding</keyword>
<evidence type="ECO:0000256" key="1">
    <source>
        <dbReference type="ARBA" id="ARBA00022723"/>
    </source>
</evidence>
<feature type="compositionally biased region" description="Basic residues" evidence="3">
    <location>
        <begin position="472"/>
        <end position="481"/>
    </location>
</feature>
<evidence type="ECO:0000259" key="4">
    <source>
        <dbReference type="PROSITE" id="PS51184"/>
    </source>
</evidence>
<dbReference type="Pfam" id="PF02373">
    <property type="entry name" value="JmjC"/>
    <property type="match status" value="1"/>
</dbReference>
<dbReference type="GO" id="GO:0005634">
    <property type="term" value="C:nucleus"/>
    <property type="evidence" value="ECO:0007669"/>
    <property type="project" value="TreeGrafter"/>
</dbReference>
<dbReference type="GO" id="GO:0034647">
    <property type="term" value="F:histone H3K4me/H3K4me2/H3K4me3 demethylase activity"/>
    <property type="evidence" value="ECO:0007669"/>
    <property type="project" value="TreeGrafter"/>
</dbReference>
<dbReference type="PANTHER" id="PTHR10694:SF33">
    <property type="entry name" value="LYSINE-SPECIFIC DEMETHYLASE 5"/>
    <property type="match status" value="1"/>
</dbReference>
<feature type="region of interest" description="Disordered" evidence="3">
    <location>
        <begin position="103"/>
        <end position="155"/>
    </location>
</feature>
<dbReference type="GO" id="GO:0000785">
    <property type="term" value="C:chromatin"/>
    <property type="evidence" value="ECO:0007669"/>
    <property type="project" value="TreeGrafter"/>
</dbReference>
<evidence type="ECO:0000256" key="3">
    <source>
        <dbReference type="SAM" id="MobiDB-lite"/>
    </source>
</evidence>
<evidence type="ECO:0000256" key="2">
    <source>
        <dbReference type="ARBA" id="ARBA00023004"/>
    </source>
</evidence>
<name>A0AA38SGE3_9PEZI</name>
<dbReference type="PROSITE" id="PS51184">
    <property type="entry name" value="JMJC"/>
    <property type="match status" value="1"/>
</dbReference>
<proteinExistence type="predicted"/>
<dbReference type="GO" id="GO:0006355">
    <property type="term" value="P:regulation of DNA-templated transcription"/>
    <property type="evidence" value="ECO:0007669"/>
    <property type="project" value="TreeGrafter"/>
</dbReference>
<dbReference type="Gene3D" id="2.60.120.650">
    <property type="entry name" value="Cupin"/>
    <property type="match status" value="1"/>
</dbReference>
<organism evidence="5 6">
    <name type="scientific">Coniochaeta hoffmannii</name>
    <dbReference type="NCBI Taxonomy" id="91930"/>
    <lineage>
        <taxon>Eukaryota</taxon>
        <taxon>Fungi</taxon>
        <taxon>Dikarya</taxon>
        <taxon>Ascomycota</taxon>
        <taxon>Pezizomycotina</taxon>
        <taxon>Sordariomycetes</taxon>
        <taxon>Sordariomycetidae</taxon>
        <taxon>Coniochaetales</taxon>
        <taxon>Coniochaetaceae</taxon>
        <taxon>Coniochaeta</taxon>
    </lineage>
</organism>
<dbReference type="GO" id="GO:0046872">
    <property type="term" value="F:metal ion binding"/>
    <property type="evidence" value="ECO:0007669"/>
    <property type="project" value="UniProtKB-KW"/>
</dbReference>
<gene>
    <name evidence="5" type="ORF">NKR19_g2541</name>
</gene>
<dbReference type="Proteomes" id="UP001174691">
    <property type="component" value="Unassembled WGS sequence"/>
</dbReference>
<dbReference type="InterPro" id="IPR003347">
    <property type="entry name" value="JmjC_dom"/>
</dbReference>
<feature type="domain" description="JmjC" evidence="4">
    <location>
        <begin position="266"/>
        <end position="445"/>
    </location>
</feature>
<reference evidence="5" key="1">
    <citation type="submission" date="2022-07" db="EMBL/GenBank/DDBJ databases">
        <title>Fungi with potential for degradation of polypropylene.</title>
        <authorList>
            <person name="Gostincar C."/>
        </authorList>
    </citation>
    <scope>NUCLEOTIDE SEQUENCE</scope>
    <source>
        <strain evidence="5">EXF-13287</strain>
    </source>
</reference>
<evidence type="ECO:0000313" key="5">
    <source>
        <dbReference type="EMBL" id="KAJ9161172.1"/>
    </source>
</evidence>
<dbReference type="EMBL" id="JANBVN010000026">
    <property type="protein sequence ID" value="KAJ9161172.1"/>
    <property type="molecule type" value="Genomic_DNA"/>
</dbReference>
<evidence type="ECO:0000313" key="6">
    <source>
        <dbReference type="Proteomes" id="UP001174691"/>
    </source>
</evidence>
<sequence>MHGRPVFVNAQKVRAGVTLPDDPTCDSALESWEDVFGFFKSFSDDVSRQFETFETRIDAVKRQGIQFDTAPRASSIPNDTQDIHISAVEALLSIRTDASNVSVSNVSSSDVIPPPDGRDATSDPTSSPATPLPQATSESSVEVSTPGTEADEGRATNTPIFRCAYDDLNDGNTLDRLCQDARVRRYGFAKLEIDGLPAVAIDELEQQPGQEHSAYSSFEKVGNFVRVKEAQHDAQIETPALPYPASEKKDWTREELRHIFENILQHPAEEPVAYVIGPPLFSDIDLDAGERLRRRTALGEIKGVQSQYAYWNLSKEPVITIVHKEDGDICSLNIVRSGDYKLLLAIPPEYSKLFERHMAEIFGETDKVSKCSQFVRHISVAVLPSQLDAWAIPYRIDFFGPGQGFLTAPATYHMVVNLGPNYAVAVNYEDSSSPEMPRDYRFCDDRCAVHPITEAHWRPVRTADPVGGQMTRHSKRTKLLKKQSPSRNSAELEVADGKVGNRRKQAQQHNPPVDEVQLKRHIKSREAIVRFCHLVSAWRVLDTPLKETFRGSGDRRALLVKWSTLSGTLSQRIQLDTLLSVLTGIELARILDAKMVASDRQVSDPDDIAAVLVARGWDVTTANRRKLTNELRVPRKVMELFGEHLGLLCFTDFEGATRRQLVSTTLDTMERFQASIDPDMRKLSRVGAMFQDCILRGVEPPLFPWETLPPDQLAKATVKQLMALPAVPEMAVTSTD</sequence>
<dbReference type="PANTHER" id="PTHR10694">
    <property type="entry name" value="LYSINE-SPECIFIC DEMETHYLASE"/>
    <property type="match status" value="1"/>
</dbReference>
<keyword evidence="6" id="KW-1185">Reference proteome</keyword>
<dbReference type="SMART" id="SM00558">
    <property type="entry name" value="JmjC"/>
    <property type="match status" value="1"/>
</dbReference>
<accession>A0AA38SGE3</accession>